<proteinExistence type="predicted"/>
<dbReference type="AlphaFoldDB" id="A0A6C0E3V8"/>
<sequence>MGVLNEKRCKYCIDNNCIDKTLPYLKIVENMNKPTDITTMTTNHTYYDYLRWHLLSQIYLKTQNYTLGKEACKKALLAQNNAIDQINLQVLTNLEANKNKELCNQDI</sequence>
<protein>
    <submittedName>
        <fullName evidence="1">Uncharacterized protein</fullName>
    </submittedName>
</protein>
<accession>A0A6C0E3V8</accession>
<reference evidence="1" key="1">
    <citation type="journal article" date="2020" name="Nature">
        <title>Giant virus diversity and host interactions through global metagenomics.</title>
        <authorList>
            <person name="Schulz F."/>
            <person name="Roux S."/>
            <person name="Paez-Espino D."/>
            <person name="Jungbluth S."/>
            <person name="Walsh D.A."/>
            <person name="Denef V.J."/>
            <person name="McMahon K.D."/>
            <person name="Konstantinidis K.T."/>
            <person name="Eloe-Fadrosh E.A."/>
            <person name="Kyrpides N.C."/>
            <person name="Woyke T."/>
        </authorList>
    </citation>
    <scope>NUCLEOTIDE SEQUENCE</scope>
    <source>
        <strain evidence="1">GVMAG-M-3300023179-114</strain>
    </source>
</reference>
<organism evidence="1">
    <name type="scientific">viral metagenome</name>
    <dbReference type="NCBI Taxonomy" id="1070528"/>
    <lineage>
        <taxon>unclassified sequences</taxon>
        <taxon>metagenomes</taxon>
        <taxon>organismal metagenomes</taxon>
    </lineage>
</organism>
<evidence type="ECO:0000313" key="1">
    <source>
        <dbReference type="EMBL" id="QHT22969.1"/>
    </source>
</evidence>
<name>A0A6C0E3V8_9ZZZZ</name>
<dbReference type="EMBL" id="MN739722">
    <property type="protein sequence ID" value="QHT22969.1"/>
    <property type="molecule type" value="Genomic_DNA"/>
</dbReference>